<keyword evidence="1" id="KW-1133">Transmembrane helix</keyword>
<evidence type="ECO:0000313" key="3">
    <source>
        <dbReference type="Proteomes" id="UP001597112"/>
    </source>
</evidence>
<evidence type="ECO:0008006" key="4">
    <source>
        <dbReference type="Google" id="ProtNLM"/>
    </source>
</evidence>
<dbReference type="Proteomes" id="UP001597112">
    <property type="component" value="Unassembled WGS sequence"/>
</dbReference>
<feature type="transmembrane region" description="Helical" evidence="1">
    <location>
        <begin position="18"/>
        <end position="34"/>
    </location>
</feature>
<dbReference type="EMBL" id="JBHTKA010000001">
    <property type="protein sequence ID" value="MFD0998173.1"/>
    <property type="molecule type" value="Genomic_DNA"/>
</dbReference>
<proteinExistence type="predicted"/>
<comment type="caution">
    <text evidence="2">The sequence shown here is derived from an EMBL/GenBank/DDBJ whole genome shotgun (WGS) entry which is preliminary data.</text>
</comment>
<keyword evidence="1" id="KW-0472">Membrane</keyword>
<keyword evidence="3" id="KW-1185">Reference proteome</keyword>
<gene>
    <name evidence="2" type="ORF">ACFQ21_02605</name>
</gene>
<name>A0ABW3JYS8_9BACT</name>
<reference evidence="3" key="1">
    <citation type="journal article" date="2019" name="Int. J. Syst. Evol. Microbiol.">
        <title>The Global Catalogue of Microorganisms (GCM) 10K type strain sequencing project: providing services to taxonomists for standard genome sequencing and annotation.</title>
        <authorList>
            <consortium name="The Broad Institute Genomics Platform"/>
            <consortium name="The Broad Institute Genome Sequencing Center for Infectious Disease"/>
            <person name="Wu L."/>
            <person name="Ma J."/>
        </authorList>
    </citation>
    <scope>NUCLEOTIDE SEQUENCE [LARGE SCALE GENOMIC DNA]</scope>
    <source>
        <strain evidence="3">CCUG 58938</strain>
    </source>
</reference>
<keyword evidence="1" id="KW-0812">Transmembrane</keyword>
<evidence type="ECO:0000256" key="1">
    <source>
        <dbReference type="SAM" id="Phobius"/>
    </source>
</evidence>
<dbReference type="RefSeq" id="WP_377574423.1">
    <property type="nucleotide sequence ID" value="NZ_JBHTKA010000001.1"/>
</dbReference>
<organism evidence="2 3">
    <name type="scientific">Ohtaekwangia kribbensis</name>
    <dbReference type="NCBI Taxonomy" id="688913"/>
    <lineage>
        <taxon>Bacteria</taxon>
        <taxon>Pseudomonadati</taxon>
        <taxon>Bacteroidota</taxon>
        <taxon>Cytophagia</taxon>
        <taxon>Cytophagales</taxon>
        <taxon>Fulvivirgaceae</taxon>
        <taxon>Ohtaekwangia</taxon>
    </lineage>
</organism>
<evidence type="ECO:0000313" key="2">
    <source>
        <dbReference type="EMBL" id="MFD0998173.1"/>
    </source>
</evidence>
<feature type="transmembrane region" description="Helical" evidence="1">
    <location>
        <begin position="40"/>
        <end position="66"/>
    </location>
</feature>
<sequence length="170" mass="19638">MTLTIPYIPFWSRVRKKFIGPFIVITLIVLYGYFASNNTFLFCGIIILGFSVTQAVISIVSAWTFVNEVKFTEDKIIIGGASINTHWHKEFEIRNSRIEITSEGRGGTKIGYYFTLSSPGQSVDINRTFNWNYTSLLTIFNEFKRLKGEKIIFDEKYFLDIMEKKANSQN</sequence>
<accession>A0ABW3JYS8</accession>
<protein>
    <recommendedName>
        <fullName evidence="4">PH domain-containing protein</fullName>
    </recommendedName>
</protein>